<dbReference type="OMA" id="FAASRIW"/>
<proteinExistence type="predicted"/>
<dbReference type="eggNOG" id="ENOG502S04M">
    <property type="taxonomic scope" value="Eukaryota"/>
</dbReference>
<dbReference type="HOGENOM" id="CLU_035511_1_0_1"/>
<evidence type="ECO:0000313" key="2">
    <source>
        <dbReference type="Proteomes" id="UP000008066"/>
    </source>
</evidence>
<dbReference type="PANTHER" id="PTHR13132:SF29">
    <property type="entry name" value="ALPHA-(1,6)-FUCOSYLTRANSFERASE"/>
    <property type="match status" value="1"/>
</dbReference>
<accession>G0SCR0</accession>
<dbReference type="AlphaFoldDB" id="G0SCR0"/>
<name>G0SCR0_CHATD</name>
<gene>
    <name evidence="1" type="ORF">CTHT_0058110</name>
</gene>
<dbReference type="RefSeq" id="XP_006696131.1">
    <property type="nucleotide sequence ID" value="XM_006696068.1"/>
</dbReference>
<reference evidence="1 2" key="1">
    <citation type="journal article" date="2011" name="Cell">
        <title>Insight into structure and assembly of the nuclear pore complex by utilizing the genome of a eukaryotic thermophile.</title>
        <authorList>
            <person name="Amlacher S."/>
            <person name="Sarges P."/>
            <person name="Flemming D."/>
            <person name="van Noort V."/>
            <person name="Kunze R."/>
            <person name="Devos D.P."/>
            <person name="Arumugam M."/>
            <person name="Bork P."/>
            <person name="Hurt E."/>
        </authorList>
    </citation>
    <scope>NUCLEOTIDE SEQUENCE [LARGE SCALE GENOMIC DNA]</scope>
    <source>
        <strain evidence="2">DSM 1495 / CBS 144.50 / IMI 039719</strain>
    </source>
</reference>
<dbReference type="Proteomes" id="UP000008066">
    <property type="component" value="Unassembled WGS sequence"/>
</dbReference>
<dbReference type="GeneID" id="18259849"/>
<dbReference type="GO" id="GO:0046921">
    <property type="term" value="F:alpha-(1-&gt;6)-fucosyltransferase activity"/>
    <property type="evidence" value="ECO:0007669"/>
    <property type="project" value="TreeGrafter"/>
</dbReference>
<protein>
    <submittedName>
        <fullName evidence="1">Uncharacterized protein</fullName>
    </submittedName>
</protein>
<dbReference type="PANTHER" id="PTHR13132">
    <property type="entry name" value="ALPHA- 1,6 -FUCOSYLTRANSFERASE"/>
    <property type="match status" value="1"/>
</dbReference>
<dbReference type="GO" id="GO:0006487">
    <property type="term" value="P:protein N-linked glycosylation"/>
    <property type="evidence" value="ECO:0007669"/>
    <property type="project" value="TreeGrafter"/>
</dbReference>
<sequence>MDCVDTPWNGVPTVYQPEAQRAGYLPRGSISTATGGKQVCKKSLTFVLESDDAGLGKTLLMLWIAYGLARKEDRAFFIDDTRWAYGNYTDIFLPPPLPDCAAPPAHEILPCPRQARHLVVSAETADEFFRGILKNNSQPWSDSRNHQSRKEQFDLARQGYEALFRLNSADSEYVASRLHELTSAKKLVSTIAVGIHVRRGDRHPLEFEYRRSYIPLYAYADAAGEIIMQRNRGTTPATGFLILSSDDPAVYASEELRGAIPAQDRIRLGLRETLHTADVVQRDKSVIYKFVDQDDISNDDALSPFAASRIWHGGFFSDTFWNLGLPANAHAHVHAHSYGHSHSHGYAQIPVTANGQAPAKRLPVDATRSSKDVDTIITDSTPRALHLRSIVGRAYVMDLAVLAGASDDIVCAD</sequence>
<evidence type="ECO:0000313" key="1">
    <source>
        <dbReference type="EMBL" id="EGS19186.1"/>
    </source>
</evidence>
<keyword evidence="2" id="KW-1185">Reference proteome</keyword>
<dbReference type="OrthoDB" id="2392789at2759"/>
<organism evidence="2">
    <name type="scientific">Chaetomium thermophilum (strain DSM 1495 / CBS 144.50 / IMI 039719)</name>
    <name type="common">Thermochaetoides thermophila</name>
    <dbReference type="NCBI Taxonomy" id="759272"/>
    <lineage>
        <taxon>Eukaryota</taxon>
        <taxon>Fungi</taxon>
        <taxon>Dikarya</taxon>
        <taxon>Ascomycota</taxon>
        <taxon>Pezizomycotina</taxon>
        <taxon>Sordariomycetes</taxon>
        <taxon>Sordariomycetidae</taxon>
        <taxon>Sordariales</taxon>
        <taxon>Chaetomiaceae</taxon>
        <taxon>Thermochaetoides</taxon>
    </lineage>
</organism>
<dbReference type="KEGG" id="cthr:CTHT_0058110"/>
<dbReference type="EMBL" id="GL988045">
    <property type="protein sequence ID" value="EGS19186.1"/>
    <property type="molecule type" value="Genomic_DNA"/>
</dbReference>